<proteinExistence type="inferred from homology"/>
<dbReference type="Gene3D" id="3.40.50.300">
    <property type="entry name" value="P-loop containing nucleotide triphosphate hydrolases"/>
    <property type="match status" value="4"/>
</dbReference>
<dbReference type="PROSITE" id="PS51198">
    <property type="entry name" value="UVRD_HELICASE_ATP_BIND"/>
    <property type="match status" value="1"/>
</dbReference>
<gene>
    <name evidence="9" type="ORF">FFLO_03603</name>
</gene>
<feature type="domain" description="UvrD-like helicase ATP-binding" evidence="8">
    <location>
        <begin position="879"/>
        <end position="1241"/>
    </location>
</feature>
<dbReference type="InterPro" id="IPR014016">
    <property type="entry name" value="UvrD-like_ATP-bd"/>
</dbReference>
<dbReference type="InterPro" id="IPR039904">
    <property type="entry name" value="TRANK1"/>
</dbReference>
<dbReference type="Proteomes" id="UP000812966">
    <property type="component" value="Unassembled WGS sequence"/>
</dbReference>
<evidence type="ECO:0000256" key="2">
    <source>
        <dbReference type="ARBA" id="ARBA00022741"/>
    </source>
</evidence>
<evidence type="ECO:0000313" key="9">
    <source>
        <dbReference type="EMBL" id="KAG7535932.1"/>
    </source>
</evidence>
<dbReference type="CDD" id="cd18808">
    <property type="entry name" value="SF1_C_Upf1"/>
    <property type="match status" value="1"/>
</dbReference>
<dbReference type="GO" id="GO:0004386">
    <property type="term" value="F:helicase activity"/>
    <property type="evidence" value="ECO:0007669"/>
    <property type="project" value="UniProtKB-UniRule"/>
</dbReference>
<evidence type="ECO:0000256" key="5">
    <source>
        <dbReference type="ARBA" id="ARBA00022840"/>
    </source>
</evidence>
<reference evidence="9" key="1">
    <citation type="submission" date="2020-04" db="EMBL/GenBank/DDBJ databases">
        <title>Analysis of mating type loci in Filobasidium floriforme.</title>
        <authorList>
            <person name="Nowrousian M."/>
        </authorList>
    </citation>
    <scope>NUCLEOTIDE SEQUENCE</scope>
    <source>
        <strain evidence="9">CBS 6242</strain>
    </source>
</reference>
<sequence length="2488" mass="282411">MEVSQRDAGHAEQLGSTGRLRVILISSIASGYRIFTALCDPGHSELLMPHILNPGPCDTGAADIQPAHVEAIEYLSSNNKALNYSQKIAIHRAFRPLMVDCKYPILIHGPPGTGKTHTLSSMILAITMAFPTQAVHVTAPSNGAVREIAVRLLHDSGKTGLLHASQLCFFGNEDSVDITNGIDQIYYNLRFRRLKDFEIKLAQFKSDMNGFHSYRESDDNKQPSIPKTWEWRLKAVRQGCELMLSLMVDLSEDFVTCRQDAKQVMEALENWLEQTRSDCQSLSDAHQDLIEKAQGHIESLRLQRSLRSNEVDDVITSTAKVVFSTANAAGGKYLRSFFRRRPLIVLDEATQSVEPEMALLLRRNIRGLVAIGDPRQLPSVISHQDLRAKGFAMSMFERLLQAGSPFTLLDIQYRMHPAISEWPSATFYDNKIVDSDVVRSVGRSPIWQDGSGVLHTPYSFFNIPGVEDRNEHTRSYKNITEADIIIHFLKRLIATFATMSYDGTVEIACITGYTEQVQLLNHKLRSAFPAAQFCRTTSRIDRFEILCGDGCKVIIDIASVDAFQGQERDIVLFATTRANPQRNIGFLGDPRRLNVALTRARYMLKIFGNAQTLMSSLTWASLIQDARNRGVCRETATHLQEIDVSKSRIVAAKLDEKAAAVRMPDVRSSVKLVDGINTSADLDLDIDSPWKVTFTKACRKQMHDLDKGGAKRLVESFEALGTNLSRYLKVGDAVRDRPTFIKRLKKKEWTVLWSIMVDAVPKPDEVTEVKYAYSQVIHVWAFPRNNVVEEFVRCIRNSCKSYTDEFLDLCAAENWTDGQILPLLFYRNDRLIERIRCDRYAPQQLSSQVEELDLAKAYEFNPRVEKALIEGFLAKMELPFVLSAEENALVHDKESTFVIGRSGTGKTTVMVLKMFIKAESSESSRCPQLLLTASPKLCSAIKDHFRKLRSSWKACAASSERSSLMVSADTDDCDGESEVPLFQELKDRDFPLFWTFGYLLRVLDKSLPGQKFWGFKRSGSRIGRPAEVDSDRFTTHYLHKMPQQAQKAFSGGSVIFGEIQTVIKGSLQVVELGRCLSEEEYLKTSTRRDHVLTLLDMKMVYACYESYQALMRESNEWDSMDAVIQLYARCQENSEICQTFELETLAIDEVQDMNTASLALLKFLLNGPGAADVVHYAGDAAQVINSAANFRFADLKGLYFSCYLPHLAKSDPRIARALDNETEAGDLVPKLKPLTMNYRSVEPIVALGNAVLQYILEMFPASIDRLAPDRGLSRGRLPVFLQQMDMETFISYLTGTNEDNRANGIEFGADQCIIVRNAAAKQKVKTKFGSRVIVLDIKECKGLEFEDVILYDFFSDSSFQRWRVLFPQEGREAGFRPLADHALLFELKQLYVAVTRARSKLWIYDQSERGQVIREGLQRRHLVTILEPDKNGEIPTRWAKTSTPEEWLKAGLMFMQERDYQQALDCFELSGNAEKQKEARAFMLVKEASGLEGVGNSADKRQASLRRKHAAGLFSKLGMARHAAQQYQQAGHDLLSNELLMKAADHWTLCKRSPGAGQELLSCLNTIGSSVYPRLLSTLEEDWINRDDIYWQVFENFAYKYGEDASDEDVTRLANLLAVFEDKVAFLVDLDRKQLLDDLLKANQMWERLAIIHEERLDPEGAMPFWRLAGRNDVLEQWQMTETILRDWAIQRASPLFASFPETDIPERSRKHLLGPHPYFEMVEFSVLFDRYGHFFRTGKVEPDMTALRVTLGIVQRWYSRSPSLNEFARHLRTGSFTQDHGPETLGVYPAQFGRGVHLVSGFQRDLWAKSGKYATTSAVTGRLCLTTHELSKMVGVYCKELSEKTNQEATRILKYVEELLGSRPELPERFNLQMSTTVLIGSLMMRSSIEDKNAIEKHITKLDRLLFPIDPSAPRADSALQWLSHRENQDHLRRIIIHRQAMKHEASAALVVIALKWTCRERSLEVLRPQHISMENLNEAIRWSVFEPIEINGQRIRPLAQSAQVLRQFFMNDMPVLIHPKPISLGNLGRKNLLSAKPSGFDARSQLFILEKLFTTIVILTDRFHETVMPARLVTLEIYHGGQSSGIAALLDRWPGSHKYLDNKPYYKIRSTKIMRRELQQFLLCHLTSYEALSKITNTIQPQDRLAFVKRLIVLAICCCCSQNFRGREGQAAQNDLFSLQRLSSLGAIFELRQLKPVLGSLATAERQVPSFIRRLIQVASDLGDPLQAVIDPISWNRMNVTGSKLRADIPKVFLRVYQGKLETSTSEDFGDSAHDSKDDVVDPDQEEEDEEMRAADEDNTFEVASVKLEDLEKETRAAQTNPIVERYLRRWIQQYLVFQKATNPLTGADREVFWRLNRLKLRPRQRHALFSEACRALSRVSKSSFENGRAVSLWVNTDRHLLKTILAGRNKGNPTKWLKEFRAALDGIVKLMDSLRSLLVTHGETGLDPLQVTAGSDQLVQAIVAFDSEYDRIIDAFYKKKGLPRE</sequence>
<keyword evidence="3 6" id="KW-0378">Hydrolase</keyword>
<evidence type="ECO:0000256" key="1">
    <source>
        <dbReference type="ARBA" id="ARBA00007913"/>
    </source>
</evidence>
<feature type="region of interest" description="Disordered" evidence="7">
    <location>
        <begin position="2267"/>
        <end position="2298"/>
    </location>
</feature>
<keyword evidence="10" id="KW-1185">Reference proteome</keyword>
<dbReference type="InterPro" id="IPR013986">
    <property type="entry name" value="DExx_box_DNA_helicase_dom_sf"/>
</dbReference>
<evidence type="ECO:0000313" key="10">
    <source>
        <dbReference type="Proteomes" id="UP000812966"/>
    </source>
</evidence>
<feature type="compositionally biased region" description="Basic and acidic residues" evidence="7">
    <location>
        <begin position="2273"/>
        <end position="2282"/>
    </location>
</feature>
<evidence type="ECO:0000256" key="6">
    <source>
        <dbReference type="PROSITE-ProRule" id="PRU00560"/>
    </source>
</evidence>
<dbReference type="InterPro" id="IPR041677">
    <property type="entry name" value="DNA2/NAM7_AAA_11"/>
</dbReference>
<dbReference type="PANTHER" id="PTHR21529">
    <property type="entry name" value="MAMMARY TURMOR VIRUS RECEPTOR HOMOLOG 1, 2 MTVR1, 2"/>
    <property type="match status" value="1"/>
</dbReference>
<dbReference type="GO" id="GO:0005694">
    <property type="term" value="C:chromosome"/>
    <property type="evidence" value="ECO:0007669"/>
    <property type="project" value="UniProtKB-ARBA"/>
</dbReference>
<dbReference type="InterPro" id="IPR003593">
    <property type="entry name" value="AAA+_ATPase"/>
</dbReference>
<dbReference type="EMBL" id="JABELV010000067">
    <property type="protein sequence ID" value="KAG7535932.1"/>
    <property type="molecule type" value="Genomic_DNA"/>
</dbReference>
<feature type="compositionally biased region" description="Acidic residues" evidence="7">
    <location>
        <begin position="2283"/>
        <end position="2293"/>
    </location>
</feature>
<dbReference type="GO" id="GO:0005524">
    <property type="term" value="F:ATP binding"/>
    <property type="evidence" value="ECO:0007669"/>
    <property type="project" value="UniProtKB-UniRule"/>
</dbReference>
<dbReference type="GO" id="GO:0016787">
    <property type="term" value="F:hydrolase activity"/>
    <property type="evidence" value="ECO:0007669"/>
    <property type="project" value="UniProtKB-UniRule"/>
</dbReference>
<evidence type="ECO:0000256" key="7">
    <source>
        <dbReference type="SAM" id="MobiDB-lite"/>
    </source>
</evidence>
<organism evidence="9 10">
    <name type="scientific">Filobasidium floriforme</name>
    <dbReference type="NCBI Taxonomy" id="5210"/>
    <lineage>
        <taxon>Eukaryota</taxon>
        <taxon>Fungi</taxon>
        <taxon>Dikarya</taxon>
        <taxon>Basidiomycota</taxon>
        <taxon>Agaricomycotina</taxon>
        <taxon>Tremellomycetes</taxon>
        <taxon>Filobasidiales</taxon>
        <taxon>Filobasidiaceae</taxon>
        <taxon>Filobasidium</taxon>
    </lineage>
</organism>
<dbReference type="InterPro" id="IPR047187">
    <property type="entry name" value="SF1_C_Upf1"/>
</dbReference>
<dbReference type="SUPFAM" id="SSF52540">
    <property type="entry name" value="P-loop containing nucleoside triphosphate hydrolases"/>
    <property type="match status" value="2"/>
</dbReference>
<protein>
    <recommendedName>
        <fullName evidence="8">UvrD-like helicase ATP-binding domain-containing protein</fullName>
    </recommendedName>
</protein>
<keyword evidence="4 6" id="KW-0347">Helicase</keyword>
<evidence type="ECO:0000256" key="4">
    <source>
        <dbReference type="ARBA" id="ARBA00022806"/>
    </source>
</evidence>
<dbReference type="Pfam" id="PF13086">
    <property type="entry name" value="AAA_11"/>
    <property type="match status" value="1"/>
</dbReference>
<dbReference type="Pfam" id="PF13087">
    <property type="entry name" value="AAA_12"/>
    <property type="match status" value="1"/>
</dbReference>
<keyword evidence="2 6" id="KW-0547">Nucleotide-binding</keyword>
<evidence type="ECO:0000259" key="8">
    <source>
        <dbReference type="PROSITE" id="PS51198"/>
    </source>
</evidence>
<accession>A0A8K0JKN3</accession>
<comment type="similarity">
    <text evidence="1">Belongs to the DNA2/NAM7 helicase family.</text>
</comment>
<evidence type="ECO:0000256" key="3">
    <source>
        <dbReference type="ARBA" id="ARBA00022801"/>
    </source>
</evidence>
<dbReference type="InterPro" id="IPR041679">
    <property type="entry name" value="DNA2/NAM7-like_C"/>
</dbReference>
<dbReference type="Pfam" id="PF00580">
    <property type="entry name" value="UvrD-helicase"/>
    <property type="match status" value="1"/>
</dbReference>
<keyword evidence="5 6" id="KW-0067">ATP-binding</keyword>
<dbReference type="SMART" id="SM00382">
    <property type="entry name" value="AAA"/>
    <property type="match status" value="2"/>
</dbReference>
<dbReference type="PANTHER" id="PTHR21529:SF4">
    <property type="entry name" value="TPR AND ANKYRIN REPEAT-CONTAINING PROTEIN 1"/>
    <property type="match status" value="1"/>
</dbReference>
<comment type="caution">
    <text evidence="9">The sequence shown here is derived from an EMBL/GenBank/DDBJ whole genome shotgun (WGS) entry which is preliminary data.</text>
</comment>
<feature type="binding site" evidence="6">
    <location>
        <begin position="900"/>
        <end position="907"/>
    </location>
    <ligand>
        <name>ATP</name>
        <dbReference type="ChEBI" id="CHEBI:30616"/>
    </ligand>
</feature>
<dbReference type="Gene3D" id="1.10.10.160">
    <property type="match status" value="1"/>
</dbReference>
<name>A0A8K0JKN3_9TREE</name>
<dbReference type="InterPro" id="IPR027417">
    <property type="entry name" value="P-loop_NTPase"/>
</dbReference>
<dbReference type="FunFam" id="3.40.50.300:FF:000326">
    <property type="entry name" value="P-loop containing nucleoside triphosphate hydrolase"/>
    <property type="match status" value="1"/>
</dbReference>